<keyword evidence="3" id="KW-0597">Phosphoprotein</keyword>
<dbReference type="CDD" id="cd00075">
    <property type="entry name" value="HATPase"/>
    <property type="match status" value="1"/>
</dbReference>
<evidence type="ECO:0000256" key="1">
    <source>
        <dbReference type="ARBA" id="ARBA00000085"/>
    </source>
</evidence>
<evidence type="ECO:0000313" key="11">
    <source>
        <dbReference type="EMBL" id="MQY30660.1"/>
    </source>
</evidence>
<evidence type="ECO:0000256" key="3">
    <source>
        <dbReference type="ARBA" id="ARBA00022553"/>
    </source>
</evidence>
<dbReference type="GO" id="GO:0004673">
    <property type="term" value="F:protein histidine kinase activity"/>
    <property type="evidence" value="ECO:0007669"/>
    <property type="project" value="UniProtKB-EC"/>
</dbReference>
<dbReference type="InterPro" id="IPR036890">
    <property type="entry name" value="HATPase_C_sf"/>
</dbReference>
<comment type="caution">
    <text evidence="11">The sequence shown here is derived from an EMBL/GenBank/DDBJ whole genome shotgun (WGS) entry which is preliminary data.</text>
</comment>
<evidence type="ECO:0000256" key="4">
    <source>
        <dbReference type="ARBA" id="ARBA00022679"/>
    </source>
</evidence>
<keyword evidence="9" id="KW-0472">Membrane</keyword>
<dbReference type="InterPro" id="IPR050428">
    <property type="entry name" value="TCS_sensor_his_kinase"/>
</dbReference>
<dbReference type="GO" id="GO:0005886">
    <property type="term" value="C:plasma membrane"/>
    <property type="evidence" value="ECO:0007669"/>
    <property type="project" value="TreeGrafter"/>
</dbReference>
<keyword evidence="5 9" id="KW-0812">Transmembrane</keyword>
<accession>A0A7K0DXY7</accession>
<dbReference type="PANTHER" id="PTHR45436">
    <property type="entry name" value="SENSOR HISTIDINE KINASE YKOH"/>
    <property type="match status" value="1"/>
</dbReference>
<dbReference type="Pfam" id="PF08376">
    <property type="entry name" value="NIT"/>
    <property type="match status" value="1"/>
</dbReference>
<sequence length="790" mass="85418">MFKRTTGMTVGIRARVLVIAFVPSVALFGIGVGTAGYLLNESRDSHDWLQVLSNATDTSRELVGAFEQERMLSLWQLAGEQPDPVGLAQVRKRVDAVLRAIEPTQKAINNKFNDKMAYDTGSFDTLQKMLPNIRAAVDSGAMAVPDVYSLYTRILDGVVTGSQVVMKDSPSVAATLETDKGVRVLLAMESMARSASLTAAVLNGLTLPAPLMAEYRDNVGFYHAELPRLVHELTGGESRSAAAIIASPAWQQLAAMEDYIIHPPAPAKAGGTTPPPPLSVTDWRAAYDQLTRQILDLWLKQASRGTDAALIAVNRTAQNSTLAGGGALLVSLAAFLVALWLANRLIRRLKRLRTETLALAEDRLPELMRRLAAGEHIDMEAEAAQLDFGSDEVGAVARAFNRAHTAAVSAAITEARTREGVRAVFLNIAHRSQVVVHRLLEILDDAESRQEDPAMLDTLFRMDHLATRERRNAENLIILGGGQPGRQWRRPVPLVELVRSAVGETLDYARVRTARMPAVHIVGAGVADLIHLLAELIDNATAFSPPESRVDITGAVVGRGVVIEITDQGVGMPPDTLQRSNEMLRQPPDFGVATLSADSRLGLFVVAQLATRHGISVRLTDSDYSGVRAIVLVPTPLIASPDAVVDHLPDRFTRIPDPPMTGEMPAVAARAPRPAVASAPAARPFAGLPVAEPIAAPAPEPPRRAPMMPHHGAPTRPPLPRRRKQASLAPELSQEQRATESGSERPRSAEQARDLMSAINNGTRQGRRVIEDSAARPEEQEGEGDLFQRR</sequence>
<gene>
    <name evidence="11" type="ORF">NRB56_62620</name>
</gene>
<evidence type="ECO:0000256" key="9">
    <source>
        <dbReference type="SAM" id="Phobius"/>
    </source>
</evidence>
<evidence type="ECO:0000256" key="5">
    <source>
        <dbReference type="ARBA" id="ARBA00022692"/>
    </source>
</evidence>
<dbReference type="RefSeq" id="WP_153347896.1">
    <property type="nucleotide sequence ID" value="NZ_WEGI01000014.1"/>
</dbReference>
<dbReference type="InterPro" id="IPR013587">
    <property type="entry name" value="Nitrate/nitrite_sensing"/>
</dbReference>
<feature type="transmembrane region" description="Helical" evidence="9">
    <location>
        <begin position="322"/>
        <end position="342"/>
    </location>
</feature>
<keyword evidence="4" id="KW-0808">Transferase</keyword>
<feature type="compositionally biased region" description="Basic and acidic residues" evidence="8">
    <location>
        <begin position="768"/>
        <end position="779"/>
    </location>
</feature>
<dbReference type="SMART" id="SM00387">
    <property type="entry name" value="HATPase_c"/>
    <property type="match status" value="1"/>
</dbReference>
<dbReference type="AlphaFoldDB" id="A0A7K0DXY7"/>
<feature type="transmembrane region" description="Helical" evidence="9">
    <location>
        <begin position="12"/>
        <end position="39"/>
    </location>
</feature>
<keyword evidence="7 9" id="KW-1133">Transmembrane helix</keyword>
<proteinExistence type="predicted"/>
<evidence type="ECO:0000256" key="2">
    <source>
        <dbReference type="ARBA" id="ARBA00012438"/>
    </source>
</evidence>
<dbReference type="Gene3D" id="3.30.565.10">
    <property type="entry name" value="Histidine kinase-like ATPase, C-terminal domain"/>
    <property type="match status" value="1"/>
</dbReference>
<name>A0A7K0DXY7_9NOCA</name>
<organism evidence="11 12">
    <name type="scientific">Nocardia aurantia</name>
    <dbReference type="NCBI Taxonomy" id="2585199"/>
    <lineage>
        <taxon>Bacteria</taxon>
        <taxon>Bacillati</taxon>
        <taxon>Actinomycetota</taxon>
        <taxon>Actinomycetes</taxon>
        <taxon>Mycobacteriales</taxon>
        <taxon>Nocardiaceae</taxon>
        <taxon>Nocardia</taxon>
    </lineage>
</organism>
<dbReference type="Proteomes" id="UP000431401">
    <property type="component" value="Unassembled WGS sequence"/>
</dbReference>
<feature type="domain" description="Histidine kinase" evidence="10">
    <location>
        <begin position="529"/>
        <end position="637"/>
    </location>
</feature>
<dbReference type="Pfam" id="PF02518">
    <property type="entry name" value="HATPase_c"/>
    <property type="match status" value="1"/>
</dbReference>
<evidence type="ECO:0000256" key="8">
    <source>
        <dbReference type="SAM" id="MobiDB-lite"/>
    </source>
</evidence>
<evidence type="ECO:0000313" key="12">
    <source>
        <dbReference type="Proteomes" id="UP000431401"/>
    </source>
</evidence>
<reference evidence="11 12" key="1">
    <citation type="submission" date="2019-10" db="EMBL/GenBank/DDBJ databases">
        <title>Nocardia macrotermitis sp. nov. and Nocardia aurantia sp. nov., isolated from the gut of fungus growing-termite Macrotermes natalensis.</title>
        <authorList>
            <person name="Benndorf R."/>
            <person name="Schwitalla J."/>
            <person name="Martin K."/>
            <person name="De Beer W."/>
            <person name="Kaster A.-K."/>
            <person name="Vollmers J."/>
            <person name="Poulsen M."/>
            <person name="Beemelmanns C."/>
        </authorList>
    </citation>
    <scope>NUCLEOTIDE SEQUENCE [LARGE SCALE GENOMIC DNA]</scope>
    <source>
        <strain evidence="11 12">RB56</strain>
    </source>
</reference>
<dbReference type="EC" id="2.7.13.3" evidence="2"/>
<dbReference type="PANTHER" id="PTHR45436:SF5">
    <property type="entry name" value="SENSOR HISTIDINE KINASE TRCS"/>
    <property type="match status" value="1"/>
</dbReference>
<dbReference type="Gene3D" id="6.10.340.10">
    <property type="match status" value="1"/>
</dbReference>
<feature type="compositionally biased region" description="Basic and acidic residues" evidence="8">
    <location>
        <begin position="742"/>
        <end position="753"/>
    </location>
</feature>
<feature type="region of interest" description="Disordered" evidence="8">
    <location>
        <begin position="693"/>
        <end position="790"/>
    </location>
</feature>
<dbReference type="EMBL" id="WEGI01000014">
    <property type="protein sequence ID" value="MQY30660.1"/>
    <property type="molecule type" value="Genomic_DNA"/>
</dbReference>
<dbReference type="SUPFAM" id="SSF55874">
    <property type="entry name" value="ATPase domain of HSP90 chaperone/DNA topoisomerase II/histidine kinase"/>
    <property type="match status" value="1"/>
</dbReference>
<evidence type="ECO:0000259" key="10">
    <source>
        <dbReference type="PROSITE" id="PS50109"/>
    </source>
</evidence>
<protein>
    <recommendedName>
        <fullName evidence="2">histidine kinase</fullName>
        <ecNumber evidence="2">2.7.13.3</ecNumber>
    </recommendedName>
</protein>
<keyword evidence="12" id="KW-1185">Reference proteome</keyword>
<dbReference type="OrthoDB" id="4652229at2"/>
<dbReference type="InterPro" id="IPR005467">
    <property type="entry name" value="His_kinase_dom"/>
</dbReference>
<evidence type="ECO:0000256" key="6">
    <source>
        <dbReference type="ARBA" id="ARBA00022777"/>
    </source>
</evidence>
<dbReference type="PROSITE" id="PS50109">
    <property type="entry name" value="HIS_KIN"/>
    <property type="match status" value="1"/>
</dbReference>
<keyword evidence="6" id="KW-0418">Kinase</keyword>
<dbReference type="GO" id="GO:0000160">
    <property type="term" value="P:phosphorelay signal transduction system"/>
    <property type="evidence" value="ECO:0007669"/>
    <property type="project" value="TreeGrafter"/>
</dbReference>
<evidence type="ECO:0000256" key="7">
    <source>
        <dbReference type="ARBA" id="ARBA00022989"/>
    </source>
</evidence>
<comment type="catalytic activity">
    <reaction evidence="1">
        <text>ATP + protein L-histidine = ADP + protein N-phospho-L-histidine.</text>
        <dbReference type="EC" id="2.7.13.3"/>
    </reaction>
</comment>
<dbReference type="InterPro" id="IPR003594">
    <property type="entry name" value="HATPase_dom"/>
</dbReference>